<dbReference type="AlphaFoldDB" id="A0A8W7PGW9"/>
<feature type="chain" id="PRO_5036446376" description="Secreted protein" evidence="1">
    <location>
        <begin position="17"/>
        <end position="134"/>
    </location>
</feature>
<accession>A0A8W7PGW9</accession>
<organism evidence="2">
    <name type="scientific">Anopheles coluzzii</name>
    <name type="common">African malaria mosquito</name>
    <dbReference type="NCBI Taxonomy" id="1518534"/>
    <lineage>
        <taxon>Eukaryota</taxon>
        <taxon>Metazoa</taxon>
        <taxon>Ecdysozoa</taxon>
        <taxon>Arthropoda</taxon>
        <taxon>Hexapoda</taxon>
        <taxon>Insecta</taxon>
        <taxon>Pterygota</taxon>
        <taxon>Neoptera</taxon>
        <taxon>Endopterygota</taxon>
        <taxon>Diptera</taxon>
        <taxon>Nematocera</taxon>
        <taxon>Culicoidea</taxon>
        <taxon>Culicidae</taxon>
        <taxon>Anophelinae</taxon>
        <taxon>Anopheles</taxon>
    </lineage>
</organism>
<dbReference type="EnsemblMetazoa" id="ACOM031651-RA">
    <property type="protein sequence ID" value="ACOM031651-PA.1"/>
    <property type="gene ID" value="ACOM031651"/>
</dbReference>
<proteinExistence type="predicted"/>
<protein>
    <recommendedName>
        <fullName evidence="3">Secreted protein</fullName>
    </recommendedName>
</protein>
<dbReference type="Proteomes" id="UP000075882">
    <property type="component" value="Unassembled WGS sequence"/>
</dbReference>
<feature type="signal peptide" evidence="1">
    <location>
        <begin position="1"/>
        <end position="16"/>
    </location>
</feature>
<evidence type="ECO:0000256" key="1">
    <source>
        <dbReference type="SAM" id="SignalP"/>
    </source>
</evidence>
<name>A0A8W7PGW9_ANOCL</name>
<sequence>MVLAGVVVVVVVVVFPKELTIVSMPASLSRCCQHHFSALFSLLRPFDVGGCGVVVTVDAAAAASTGRGAECSYEASRAPSSYNTAPTTTETFAIHRPADAATVARTCPRVTSEQNTSHGSDFHLLAGACKRLRS</sequence>
<evidence type="ECO:0000313" key="2">
    <source>
        <dbReference type="EnsemblMetazoa" id="ACOM031651-PA.1"/>
    </source>
</evidence>
<reference evidence="2" key="1">
    <citation type="submission" date="2022-08" db="UniProtKB">
        <authorList>
            <consortium name="EnsemblMetazoa"/>
        </authorList>
    </citation>
    <scope>IDENTIFICATION</scope>
</reference>
<evidence type="ECO:0008006" key="3">
    <source>
        <dbReference type="Google" id="ProtNLM"/>
    </source>
</evidence>
<keyword evidence="1" id="KW-0732">Signal</keyword>